<dbReference type="FunFam" id="1.10.510.10:FF:000358">
    <property type="entry name" value="Putative leucine-rich repeat receptor-like serine/threonine-protein kinase"/>
    <property type="match status" value="1"/>
</dbReference>
<dbReference type="InterPro" id="IPR032675">
    <property type="entry name" value="LRR_dom_sf"/>
</dbReference>
<dbReference type="InterPro" id="IPR011009">
    <property type="entry name" value="Kinase-like_dom_sf"/>
</dbReference>
<dbReference type="Gene3D" id="3.80.10.10">
    <property type="entry name" value="Ribonuclease Inhibitor"/>
    <property type="match status" value="5"/>
</dbReference>
<sequence>MLSGLLNSLLWLMAMILFINYMETTAVTAAYGFTNETDQHALLAIKDLISHDPFSSLSSWNSSLQFCSWQGVTCGRRHRRVTSLNLSSLQLAGSLSPHVGNLTFLRLIDLSTNRFHQILPPEIGPNNSFQGELPSNLSHFSNLIFLNLGGNNFRGKIPSELGSLSKLLRLNLGSNHFTGSIGNLSSMHHASLALNNLEGIIPDELGRLSALDSLKLYYNNLSGMVPEQLYNISSLKKLSLVDNQLTGPLPRHIGSTLPNLQGLYLGRNHFFGHIPESIVNCSGLVDFDLSVNALTGPVPNNLGNLQNLDTINFGGNPLGDENGSDLTFLTSLTNCTKLRTVRFYKNHLRGVLPISIANLSTNLYLLTLHANYLTGDIPVEIGNLKNLEYLAFAENMLTGRLPDSIGKLSKLQMLIVHTNRISGNIPSSFGNLSRMLHLNLADNFLEGTIPVSLENYSQLERLQLAYNHLSGAIPEKLASIDSLFGLVLDSNNLTGPLPSQLGNAGNLIELDVSENKLSGKIPSSIESCVMLEDLNLNGNFFEGTIPSFKKLRSIRVLGLAHNNLSGQIPKFLGELPLLGYLNLSGNNFDGEVLAEGVFTNASAFSVAGNDKLCGGIKALQLHECPKQRRKTGVHRKVVILASCAALFLLLVVSSACAVISRKKQKKSGPSLASPLEKRYQRVSYSELVHATGGFSSANIIGDEKYSIVYKVAVKVFKLRQRGANNTFMAEINTLRNIRHRNLVRIVNSCSTIDFKGNDFKALIFEFMSNGSLESWLHASSPESQDFKNLSLLQRINIATDVALALDYLHNQCETTVLHCDLKPSNILLDNDLTAQVDDFGLAKILLAASGESFSTDSSSICIRGTIGYVAPEYGMGGEASTQGDVYSYGIVLLEMFTGKRPTDSMFTGDFNLHSFVEAALPGRVMEII</sequence>
<evidence type="ECO:0000256" key="6">
    <source>
        <dbReference type="ARBA" id="ARBA00022527"/>
    </source>
</evidence>
<dbReference type="GO" id="GO:0005886">
    <property type="term" value="C:plasma membrane"/>
    <property type="evidence" value="ECO:0007669"/>
    <property type="project" value="UniProtKB-SubCell"/>
</dbReference>
<comment type="similarity">
    <text evidence="2">Belongs to the protein kinase superfamily. Ser/Thr protein kinase family.</text>
</comment>
<dbReference type="Pfam" id="PF00069">
    <property type="entry name" value="Pkinase"/>
    <property type="match status" value="1"/>
</dbReference>
<gene>
    <name evidence="25" type="ORF">SVIM_LOCUS309502</name>
</gene>
<accession>A0A6N2M2Z9</accession>
<keyword evidence="6" id="KW-0723">Serine/threonine-protein kinase</keyword>
<feature type="signal peptide" evidence="23">
    <location>
        <begin position="1"/>
        <end position="26"/>
    </location>
</feature>
<keyword evidence="10 22" id="KW-0812">Transmembrane</keyword>
<organism evidence="25">
    <name type="scientific">Salix viminalis</name>
    <name type="common">Common osier</name>
    <name type="synonym">Basket willow</name>
    <dbReference type="NCBI Taxonomy" id="40686"/>
    <lineage>
        <taxon>Eukaryota</taxon>
        <taxon>Viridiplantae</taxon>
        <taxon>Streptophyta</taxon>
        <taxon>Embryophyta</taxon>
        <taxon>Tracheophyta</taxon>
        <taxon>Spermatophyta</taxon>
        <taxon>Magnoliopsida</taxon>
        <taxon>eudicotyledons</taxon>
        <taxon>Gunneridae</taxon>
        <taxon>Pentapetalae</taxon>
        <taxon>rosids</taxon>
        <taxon>fabids</taxon>
        <taxon>Malpighiales</taxon>
        <taxon>Salicaceae</taxon>
        <taxon>Saliceae</taxon>
        <taxon>Salix</taxon>
    </lineage>
</organism>
<evidence type="ECO:0000256" key="5">
    <source>
        <dbReference type="ARBA" id="ARBA00022475"/>
    </source>
</evidence>
<evidence type="ECO:0000256" key="14">
    <source>
        <dbReference type="ARBA" id="ARBA00022777"/>
    </source>
</evidence>
<evidence type="ECO:0000256" key="2">
    <source>
        <dbReference type="ARBA" id="ARBA00008684"/>
    </source>
</evidence>
<dbReference type="SUPFAM" id="SSF52058">
    <property type="entry name" value="L domain-like"/>
    <property type="match status" value="2"/>
</dbReference>
<evidence type="ECO:0000256" key="20">
    <source>
        <dbReference type="ARBA" id="ARBA00047899"/>
    </source>
</evidence>
<dbReference type="InterPro" id="IPR008271">
    <property type="entry name" value="Ser/Thr_kinase_AS"/>
</dbReference>
<dbReference type="InterPro" id="IPR001611">
    <property type="entry name" value="Leu-rich_rpt"/>
</dbReference>
<dbReference type="InterPro" id="IPR051809">
    <property type="entry name" value="Plant_receptor-like_S/T_kinase"/>
</dbReference>
<keyword evidence="7" id="KW-0597">Phosphoprotein</keyword>
<comment type="similarity">
    <text evidence="3">Belongs to the RLP family.</text>
</comment>
<comment type="catalytic activity">
    <reaction evidence="20">
        <text>L-threonyl-[protein] + ATP = O-phospho-L-threonyl-[protein] + ADP + H(+)</text>
        <dbReference type="Rhea" id="RHEA:46608"/>
        <dbReference type="Rhea" id="RHEA-COMP:11060"/>
        <dbReference type="Rhea" id="RHEA-COMP:11605"/>
        <dbReference type="ChEBI" id="CHEBI:15378"/>
        <dbReference type="ChEBI" id="CHEBI:30013"/>
        <dbReference type="ChEBI" id="CHEBI:30616"/>
        <dbReference type="ChEBI" id="CHEBI:61977"/>
        <dbReference type="ChEBI" id="CHEBI:456216"/>
        <dbReference type="EC" id="2.7.11.1"/>
    </reaction>
</comment>
<keyword evidence="19" id="KW-0325">Glycoprotein</keyword>
<keyword evidence="17 22" id="KW-0472">Membrane</keyword>
<evidence type="ECO:0000256" key="18">
    <source>
        <dbReference type="ARBA" id="ARBA00023170"/>
    </source>
</evidence>
<feature type="domain" description="Protein kinase" evidence="24">
    <location>
        <begin position="685"/>
        <end position="928"/>
    </location>
</feature>
<dbReference type="Pfam" id="PF23598">
    <property type="entry name" value="LRR_14"/>
    <property type="match status" value="1"/>
</dbReference>
<dbReference type="FunFam" id="3.80.10.10:FF:001158">
    <property type="entry name" value="Leucine-rich repeat protein kinase family protein"/>
    <property type="match status" value="1"/>
</dbReference>
<evidence type="ECO:0000313" key="25">
    <source>
        <dbReference type="EMBL" id="VFU47892.1"/>
    </source>
</evidence>
<dbReference type="GO" id="GO:0005524">
    <property type="term" value="F:ATP binding"/>
    <property type="evidence" value="ECO:0007669"/>
    <property type="project" value="UniProtKB-KW"/>
</dbReference>
<evidence type="ECO:0000256" key="4">
    <source>
        <dbReference type="ARBA" id="ARBA00012513"/>
    </source>
</evidence>
<dbReference type="SMART" id="SM00220">
    <property type="entry name" value="S_TKc"/>
    <property type="match status" value="1"/>
</dbReference>
<dbReference type="PANTHER" id="PTHR27008:SF592">
    <property type="entry name" value="LEUCINE-RICH REPEAT RECEPTOR-LIKE PROTEIN KINASE FAMILY PROTEIN-RELATED"/>
    <property type="match status" value="1"/>
</dbReference>
<evidence type="ECO:0000256" key="17">
    <source>
        <dbReference type="ARBA" id="ARBA00023136"/>
    </source>
</evidence>
<dbReference type="EMBL" id="CAADRP010001679">
    <property type="protein sequence ID" value="VFU47892.1"/>
    <property type="molecule type" value="Genomic_DNA"/>
</dbReference>
<evidence type="ECO:0000256" key="21">
    <source>
        <dbReference type="ARBA" id="ARBA00048679"/>
    </source>
</evidence>
<dbReference type="Pfam" id="PF00560">
    <property type="entry name" value="LRR_1"/>
    <property type="match status" value="1"/>
</dbReference>
<dbReference type="FunFam" id="3.80.10.10:FF:000288">
    <property type="entry name" value="LRR receptor-like serine/threonine-protein kinase EFR"/>
    <property type="match status" value="1"/>
</dbReference>
<evidence type="ECO:0000256" key="13">
    <source>
        <dbReference type="ARBA" id="ARBA00022741"/>
    </source>
</evidence>
<feature type="chain" id="PRO_5026792739" description="non-specific serine/threonine protein kinase" evidence="23">
    <location>
        <begin position="27"/>
        <end position="928"/>
    </location>
</feature>
<evidence type="ECO:0000256" key="19">
    <source>
        <dbReference type="ARBA" id="ARBA00023180"/>
    </source>
</evidence>
<evidence type="ECO:0000256" key="11">
    <source>
        <dbReference type="ARBA" id="ARBA00022729"/>
    </source>
</evidence>
<dbReference type="GO" id="GO:0004674">
    <property type="term" value="F:protein serine/threonine kinase activity"/>
    <property type="evidence" value="ECO:0007669"/>
    <property type="project" value="UniProtKB-KW"/>
</dbReference>
<keyword evidence="8" id="KW-0433">Leucine-rich repeat</keyword>
<keyword evidence="18" id="KW-0675">Receptor</keyword>
<dbReference type="SMART" id="SM00369">
    <property type="entry name" value="LRR_TYP"/>
    <property type="match status" value="6"/>
</dbReference>
<dbReference type="PROSITE" id="PS00108">
    <property type="entry name" value="PROTEIN_KINASE_ST"/>
    <property type="match status" value="1"/>
</dbReference>
<evidence type="ECO:0000256" key="7">
    <source>
        <dbReference type="ARBA" id="ARBA00022553"/>
    </source>
</evidence>
<evidence type="ECO:0000256" key="16">
    <source>
        <dbReference type="ARBA" id="ARBA00022989"/>
    </source>
</evidence>
<evidence type="ECO:0000259" key="24">
    <source>
        <dbReference type="PROSITE" id="PS50011"/>
    </source>
</evidence>
<keyword evidence="15" id="KW-0067">ATP-binding</keyword>
<evidence type="ECO:0000256" key="12">
    <source>
        <dbReference type="ARBA" id="ARBA00022737"/>
    </source>
</evidence>
<evidence type="ECO:0000256" key="22">
    <source>
        <dbReference type="SAM" id="Phobius"/>
    </source>
</evidence>
<dbReference type="InterPro" id="IPR055414">
    <property type="entry name" value="LRR_R13L4/SHOC2-like"/>
</dbReference>
<evidence type="ECO:0000256" key="15">
    <source>
        <dbReference type="ARBA" id="ARBA00022840"/>
    </source>
</evidence>
<evidence type="ECO:0000256" key="1">
    <source>
        <dbReference type="ARBA" id="ARBA00004251"/>
    </source>
</evidence>
<keyword evidence="14" id="KW-0418">Kinase</keyword>
<keyword evidence="11 23" id="KW-0732">Signal</keyword>
<name>A0A6N2M2Z9_SALVM</name>
<comment type="subcellular location">
    <subcellularLocation>
        <location evidence="1">Cell membrane</location>
        <topology evidence="1">Single-pass type I membrane protein</topology>
    </subcellularLocation>
</comment>
<evidence type="ECO:0000256" key="8">
    <source>
        <dbReference type="ARBA" id="ARBA00022614"/>
    </source>
</evidence>
<dbReference type="FunFam" id="3.80.10.10:FF:000275">
    <property type="entry name" value="Leucine-rich repeat receptor-like protein kinase"/>
    <property type="match status" value="1"/>
</dbReference>
<dbReference type="Gene3D" id="3.30.200.20">
    <property type="entry name" value="Phosphorylase Kinase, domain 1"/>
    <property type="match status" value="1"/>
</dbReference>
<dbReference type="InterPro" id="IPR013210">
    <property type="entry name" value="LRR_N_plant-typ"/>
</dbReference>
<evidence type="ECO:0000256" key="9">
    <source>
        <dbReference type="ARBA" id="ARBA00022679"/>
    </source>
</evidence>
<evidence type="ECO:0000256" key="3">
    <source>
        <dbReference type="ARBA" id="ARBA00009592"/>
    </source>
</evidence>
<dbReference type="PANTHER" id="PTHR27008">
    <property type="entry name" value="OS04G0122200 PROTEIN"/>
    <property type="match status" value="1"/>
</dbReference>
<feature type="transmembrane region" description="Helical" evidence="22">
    <location>
        <begin position="637"/>
        <end position="659"/>
    </location>
</feature>
<dbReference type="Gene3D" id="1.10.510.10">
    <property type="entry name" value="Transferase(Phosphotransferase) domain 1"/>
    <property type="match status" value="1"/>
</dbReference>
<dbReference type="SUPFAM" id="SSF56112">
    <property type="entry name" value="Protein kinase-like (PK-like)"/>
    <property type="match status" value="1"/>
</dbReference>
<keyword evidence="9" id="KW-0808">Transferase</keyword>
<reference evidence="25" key="1">
    <citation type="submission" date="2019-03" db="EMBL/GenBank/DDBJ databases">
        <authorList>
            <person name="Mank J."/>
            <person name="Almeida P."/>
        </authorList>
    </citation>
    <scope>NUCLEOTIDE SEQUENCE</scope>
    <source>
        <strain evidence="25">78183</strain>
    </source>
</reference>
<keyword evidence="16 22" id="KW-1133">Transmembrane helix</keyword>
<dbReference type="PROSITE" id="PS50011">
    <property type="entry name" value="PROTEIN_KINASE_DOM"/>
    <property type="match status" value="1"/>
</dbReference>
<dbReference type="InterPro" id="IPR000719">
    <property type="entry name" value="Prot_kinase_dom"/>
</dbReference>
<proteinExistence type="inferred from homology"/>
<dbReference type="InterPro" id="IPR003591">
    <property type="entry name" value="Leu-rich_rpt_typical-subtyp"/>
</dbReference>
<keyword evidence="5" id="KW-1003">Cell membrane</keyword>
<keyword evidence="12" id="KW-0677">Repeat</keyword>
<protein>
    <recommendedName>
        <fullName evidence="4">non-specific serine/threonine protein kinase</fullName>
        <ecNumber evidence="4">2.7.11.1</ecNumber>
    </recommendedName>
</protein>
<evidence type="ECO:0000256" key="23">
    <source>
        <dbReference type="SAM" id="SignalP"/>
    </source>
</evidence>
<keyword evidence="13" id="KW-0547">Nucleotide-binding</keyword>
<comment type="catalytic activity">
    <reaction evidence="21">
        <text>L-seryl-[protein] + ATP = O-phospho-L-seryl-[protein] + ADP + H(+)</text>
        <dbReference type="Rhea" id="RHEA:17989"/>
        <dbReference type="Rhea" id="RHEA-COMP:9863"/>
        <dbReference type="Rhea" id="RHEA-COMP:11604"/>
        <dbReference type="ChEBI" id="CHEBI:15378"/>
        <dbReference type="ChEBI" id="CHEBI:29999"/>
        <dbReference type="ChEBI" id="CHEBI:30616"/>
        <dbReference type="ChEBI" id="CHEBI:83421"/>
        <dbReference type="ChEBI" id="CHEBI:456216"/>
        <dbReference type="EC" id="2.7.11.1"/>
    </reaction>
</comment>
<dbReference type="Pfam" id="PF08263">
    <property type="entry name" value="LRRNT_2"/>
    <property type="match status" value="1"/>
</dbReference>
<dbReference type="EC" id="2.7.11.1" evidence="4"/>
<evidence type="ECO:0000256" key="10">
    <source>
        <dbReference type="ARBA" id="ARBA00022692"/>
    </source>
</evidence>
<dbReference type="AlphaFoldDB" id="A0A6N2M2Z9"/>